<organism evidence="1 2">
    <name type="scientific">Desulfococcus multivorans DSM 2059</name>
    <dbReference type="NCBI Taxonomy" id="1121405"/>
    <lineage>
        <taxon>Bacteria</taxon>
        <taxon>Pseudomonadati</taxon>
        <taxon>Thermodesulfobacteriota</taxon>
        <taxon>Desulfobacteria</taxon>
        <taxon>Desulfobacterales</taxon>
        <taxon>Desulfococcaceae</taxon>
        <taxon>Desulfococcus</taxon>
    </lineage>
</organism>
<proteinExistence type="predicted"/>
<dbReference type="AlphaFoldDB" id="S7TQG5"/>
<name>S7TQG5_DESML</name>
<protein>
    <submittedName>
        <fullName evidence="1">Uncharacterized protein</fullName>
    </submittedName>
</protein>
<reference evidence="1 2" key="1">
    <citation type="journal article" date="2013" name="Genome Announc.">
        <title>Draft genome sequences for three mercury-methylating, sulfate-reducing bacteria.</title>
        <authorList>
            <person name="Brown S.D."/>
            <person name="Hurt R.A.Jr."/>
            <person name="Gilmour C.C."/>
            <person name="Elias D.A."/>
        </authorList>
    </citation>
    <scope>NUCLEOTIDE SEQUENCE [LARGE SCALE GENOMIC DNA]</scope>
    <source>
        <strain evidence="1 2">DSM 2059</strain>
    </source>
</reference>
<dbReference type="RefSeq" id="WP_020877477.1">
    <property type="nucleotide sequence ID" value="NZ_ATHJ01000091.1"/>
</dbReference>
<keyword evidence="2" id="KW-1185">Reference proteome</keyword>
<dbReference type="eggNOG" id="ENOG502ZP3M">
    <property type="taxonomic scope" value="Bacteria"/>
</dbReference>
<evidence type="ECO:0000313" key="2">
    <source>
        <dbReference type="Proteomes" id="UP000014977"/>
    </source>
</evidence>
<comment type="caution">
    <text evidence="1">The sequence shown here is derived from an EMBL/GenBank/DDBJ whole genome shotgun (WGS) entry which is preliminary data.</text>
</comment>
<gene>
    <name evidence="1" type="ORF">dsmv_2720</name>
</gene>
<accession>S7TQG5</accession>
<dbReference type="Proteomes" id="UP000014977">
    <property type="component" value="Unassembled WGS sequence"/>
</dbReference>
<evidence type="ECO:0000313" key="1">
    <source>
        <dbReference type="EMBL" id="EPR39216.1"/>
    </source>
</evidence>
<sequence length="111" mass="12261">MIDVNIHNNCDPRPEGRRVLLTEGEATTLRHRIFKPKENAMAEKETKTLKRVCKCEHCGNEAEMVVTCTLVDEADSASAEAKTDAGKGSRRVRGTGTCSHCGNEADMWLDI</sequence>
<dbReference type="EMBL" id="ATHJ01000091">
    <property type="protein sequence ID" value="EPR39216.1"/>
    <property type="molecule type" value="Genomic_DNA"/>
</dbReference>